<proteinExistence type="inferred from homology"/>
<dbReference type="GO" id="GO:0065002">
    <property type="term" value="P:intracellular protein transmembrane transport"/>
    <property type="evidence" value="ECO:0007669"/>
    <property type="project" value="TreeGrafter"/>
</dbReference>
<dbReference type="RefSeq" id="WP_366922071.1">
    <property type="nucleotide sequence ID" value="NZ_CP121694.1"/>
</dbReference>
<reference evidence="6 7" key="1">
    <citation type="submission" date="2023-04" db="EMBL/GenBank/DDBJ databases">
        <authorList>
            <person name="Hsu D."/>
        </authorList>
    </citation>
    <scope>NUCLEOTIDE SEQUENCE [LARGE SCALE GENOMIC DNA]</scope>
    <source>
        <strain evidence="6 7">MK1</strain>
    </source>
</reference>
<gene>
    <name evidence="5 6" type="primary">tatC</name>
    <name evidence="6" type="ORF">MFMK1_002502</name>
</gene>
<dbReference type="GO" id="GO:0043953">
    <property type="term" value="P:protein transport by the Tat complex"/>
    <property type="evidence" value="ECO:0007669"/>
    <property type="project" value="UniProtKB-UniRule"/>
</dbReference>
<keyword evidence="5" id="KW-1003">Cell membrane</keyword>
<dbReference type="EMBL" id="CP121694">
    <property type="protein sequence ID" value="WRO22664.1"/>
    <property type="molecule type" value="Genomic_DNA"/>
</dbReference>
<keyword evidence="5" id="KW-0813">Transport</keyword>
<evidence type="ECO:0000256" key="4">
    <source>
        <dbReference type="ARBA" id="ARBA00023136"/>
    </source>
</evidence>
<dbReference type="PANTHER" id="PTHR30371:SF0">
    <property type="entry name" value="SEC-INDEPENDENT PROTEIN TRANSLOCASE PROTEIN TATC, CHLOROPLASTIC-RELATED"/>
    <property type="match status" value="1"/>
</dbReference>
<evidence type="ECO:0000313" key="6">
    <source>
        <dbReference type="EMBL" id="WRO22664.1"/>
    </source>
</evidence>
<feature type="transmembrane region" description="Helical" evidence="5">
    <location>
        <begin position="49"/>
        <end position="67"/>
    </location>
</feature>
<protein>
    <recommendedName>
        <fullName evidence="5">Sec-independent protein translocase protein TatC</fullName>
    </recommendedName>
</protein>
<keyword evidence="7" id="KW-1185">Reference proteome</keyword>
<evidence type="ECO:0000256" key="5">
    <source>
        <dbReference type="HAMAP-Rule" id="MF_00902"/>
    </source>
</evidence>
<feature type="transmembrane region" description="Helical" evidence="5">
    <location>
        <begin position="20"/>
        <end position="37"/>
    </location>
</feature>
<feature type="transmembrane region" description="Helical" evidence="5">
    <location>
        <begin position="214"/>
        <end position="236"/>
    </location>
</feature>
<dbReference type="Proteomes" id="UP001329915">
    <property type="component" value="Chromosome"/>
</dbReference>
<evidence type="ECO:0000256" key="3">
    <source>
        <dbReference type="ARBA" id="ARBA00022989"/>
    </source>
</evidence>
<keyword evidence="5" id="KW-0653">Protein transport</keyword>
<dbReference type="GO" id="GO:0009977">
    <property type="term" value="F:proton motive force dependent protein transmembrane transporter activity"/>
    <property type="evidence" value="ECO:0007669"/>
    <property type="project" value="TreeGrafter"/>
</dbReference>
<accession>A0AAU0UR15</accession>
<keyword evidence="5" id="KW-0811">Translocation</keyword>
<comment type="subcellular location">
    <subcellularLocation>
        <location evidence="5">Cell membrane</location>
        <topology evidence="5">Multi-pass membrane protein</topology>
    </subcellularLocation>
    <subcellularLocation>
        <location evidence="1">Membrane</location>
        <topology evidence="1">Multi-pass membrane protein</topology>
    </subcellularLocation>
</comment>
<dbReference type="HAMAP" id="MF_00902">
    <property type="entry name" value="TatC"/>
    <property type="match status" value="1"/>
</dbReference>
<evidence type="ECO:0000256" key="1">
    <source>
        <dbReference type="ARBA" id="ARBA00004141"/>
    </source>
</evidence>
<comment type="similarity">
    <text evidence="5">Belongs to the TatC family.</text>
</comment>
<name>A0AAU0UR15_9FIRM</name>
<feature type="transmembrane region" description="Helical" evidence="5">
    <location>
        <begin position="152"/>
        <end position="181"/>
    </location>
</feature>
<dbReference type="AlphaFoldDB" id="A0AAU0UR15"/>
<evidence type="ECO:0000256" key="2">
    <source>
        <dbReference type="ARBA" id="ARBA00022692"/>
    </source>
</evidence>
<feature type="transmembrane region" description="Helical" evidence="5">
    <location>
        <begin position="73"/>
        <end position="96"/>
    </location>
</feature>
<keyword evidence="4 5" id="KW-0472">Membrane</keyword>
<dbReference type="InterPro" id="IPR002033">
    <property type="entry name" value="TatC"/>
</dbReference>
<sequence length="248" mass="27645">MSSDIKTISRHLDDLRRDLVVAFGAVTLAALSSYLFLQEQMTLIWFAPIRNLDIALAYIVVTEAFLTKIRLSFLTGTILAFPVIAWRVVGFIFPALTVREKRYALVVVPVASILFAGGVFFAYFAVLPFAMKFFLLEAAGEYLKPMISVSKYVSFLTSFLLPFGLVFQLPLTVICLTRLGLVDYKFLAAKRKYALLITFGAAALITPPDVISQILLAVPIFILYEVGIWLSLLVMVRDKRKKSGVSAE</sequence>
<dbReference type="KEGG" id="dbc:MFMK1_002502"/>
<comment type="subunit">
    <text evidence="5">Forms a complex with TatA.</text>
</comment>
<keyword evidence="2 5" id="KW-0812">Transmembrane</keyword>
<evidence type="ECO:0000313" key="7">
    <source>
        <dbReference type="Proteomes" id="UP001329915"/>
    </source>
</evidence>
<dbReference type="Pfam" id="PF00902">
    <property type="entry name" value="TatC"/>
    <property type="match status" value="1"/>
</dbReference>
<feature type="transmembrane region" description="Helical" evidence="5">
    <location>
        <begin position="103"/>
        <end position="126"/>
    </location>
</feature>
<keyword evidence="3 5" id="KW-1133">Transmembrane helix</keyword>
<dbReference type="GO" id="GO:0033281">
    <property type="term" value="C:TAT protein transport complex"/>
    <property type="evidence" value="ECO:0007669"/>
    <property type="project" value="UniProtKB-UniRule"/>
</dbReference>
<organism evidence="6 7">
    <name type="scientific">Metallumcola ferriviriculae</name>
    <dbReference type="NCBI Taxonomy" id="3039180"/>
    <lineage>
        <taxon>Bacteria</taxon>
        <taxon>Bacillati</taxon>
        <taxon>Bacillota</taxon>
        <taxon>Clostridia</taxon>
        <taxon>Neomoorellales</taxon>
        <taxon>Desulfitibacteraceae</taxon>
        <taxon>Metallumcola</taxon>
    </lineage>
</organism>
<feature type="transmembrane region" description="Helical" evidence="5">
    <location>
        <begin position="193"/>
        <end position="208"/>
    </location>
</feature>
<dbReference type="PRINTS" id="PR01840">
    <property type="entry name" value="TATCFAMILY"/>
</dbReference>
<dbReference type="NCBIfam" id="TIGR00945">
    <property type="entry name" value="tatC"/>
    <property type="match status" value="1"/>
</dbReference>
<comment type="function">
    <text evidence="5">Part of the twin-arginine translocation (Tat) system that transports large folded proteins containing a characteristic twin-arginine motif in their signal peptide across membranes.</text>
</comment>
<dbReference type="PANTHER" id="PTHR30371">
    <property type="entry name" value="SEC-INDEPENDENT PROTEIN TRANSLOCASE PROTEIN TATC"/>
    <property type="match status" value="1"/>
</dbReference>